<dbReference type="AlphaFoldDB" id="E6MTK1"/>
<dbReference type="HOGENOM" id="CLU_2900485_0_0_10"/>
<proteinExistence type="predicted"/>
<evidence type="ECO:0000313" key="2">
    <source>
        <dbReference type="Proteomes" id="UP000003874"/>
    </source>
</evidence>
<gene>
    <name evidence="1" type="ORF">HMPREF9420_2819</name>
</gene>
<dbReference type="STRING" id="888832.HMPREF9420_2819"/>
<dbReference type="EMBL" id="AEQO01000215">
    <property type="protein sequence ID" value="EFV03033.1"/>
    <property type="molecule type" value="Genomic_DNA"/>
</dbReference>
<keyword evidence="2" id="KW-1185">Reference proteome</keyword>
<protein>
    <submittedName>
        <fullName evidence="1">Uncharacterized protein</fullName>
    </submittedName>
</protein>
<dbReference type="Proteomes" id="UP000003874">
    <property type="component" value="Unassembled WGS sequence"/>
</dbReference>
<organism evidence="1 2">
    <name type="scientific">Segatella salivae DSM 15606</name>
    <dbReference type="NCBI Taxonomy" id="888832"/>
    <lineage>
        <taxon>Bacteria</taxon>
        <taxon>Pseudomonadati</taxon>
        <taxon>Bacteroidota</taxon>
        <taxon>Bacteroidia</taxon>
        <taxon>Bacteroidales</taxon>
        <taxon>Prevotellaceae</taxon>
        <taxon>Segatella</taxon>
    </lineage>
</organism>
<evidence type="ECO:0000313" key="1">
    <source>
        <dbReference type="EMBL" id="EFV03033.1"/>
    </source>
</evidence>
<reference evidence="1 2" key="1">
    <citation type="submission" date="2010-12" db="EMBL/GenBank/DDBJ databases">
        <authorList>
            <person name="Muzny D."/>
            <person name="Qin X."/>
            <person name="Deng J."/>
            <person name="Jiang H."/>
            <person name="Liu Y."/>
            <person name="Qu J."/>
            <person name="Song X.-Z."/>
            <person name="Zhang L."/>
            <person name="Thornton R."/>
            <person name="Coyle M."/>
            <person name="Francisco L."/>
            <person name="Jackson L."/>
            <person name="Javaid M."/>
            <person name="Korchina V."/>
            <person name="Kovar C."/>
            <person name="Mata R."/>
            <person name="Mathew T."/>
            <person name="Ngo R."/>
            <person name="Nguyen L."/>
            <person name="Nguyen N."/>
            <person name="Okwuonu G."/>
            <person name="Ongeri F."/>
            <person name="Pham C."/>
            <person name="Simmons D."/>
            <person name="Wilczek-Boney K."/>
            <person name="Hale W."/>
            <person name="Jakkamsetti A."/>
            <person name="Pham P."/>
            <person name="Ruth R."/>
            <person name="San Lucas F."/>
            <person name="Warren J."/>
            <person name="Zhang J."/>
            <person name="Zhao Z."/>
            <person name="Zhou C."/>
            <person name="Zhu D."/>
            <person name="Lee S."/>
            <person name="Bess C."/>
            <person name="Blankenburg K."/>
            <person name="Forbes L."/>
            <person name="Fu Q."/>
            <person name="Gubbala S."/>
            <person name="Hirani K."/>
            <person name="Jayaseelan J.C."/>
            <person name="Lara F."/>
            <person name="Munidasa M."/>
            <person name="Palculict T."/>
            <person name="Patil S."/>
            <person name="Pu L.-L."/>
            <person name="Saada N."/>
            <person name="Tang L."/>
            <person name="Weissenberger G."/>
            <person name="Zhu Y."/>
            <person name="Hemphill L."/>
            <person name="Shang Y."/>
            <person name="Youmans B."/>
            <person name="Ayvaz T."/>
            <person name="Ross M."/>
            <person name="Santibanez J."/>
            <person name="Aqrawi P."/>
            <person name="Gross S."/>
            <person name="Joshi V."/>
            <person name="Fowler G."/>
            <person name="Nazareth L."/>
            <person name="Reid J."/>
            <person name="Worley K."/>
            <person name="Petrosino J."/>
            <person name="Highlander S."/>
            <person name="Gibbs R."/>
        </authorList>
    </citation>
    <scope>NUCLEOTIDE SEQUENCE [LARGE SCALE GENOMIC DNA]</scope>
    <source>
        <strain evidence="1 2">DSM 15606</strain>
    </source>
</reference>
<accession>E6MTK1</accession>
<sequence>MCSYVIIAIFAISYFIADPCCLGVKADLYCCQRITCYGVPLQWAIAQVTFQTMEIVVLAGFL</sequence>
<comment type="caution">
    <text evidence="1">The sequence shown here is derived from an EMBL/GenBank/DDBJ whole genome shotgun (WGS) entry which is preliminary data.</text>
</comment>
<name>E6MTK1_9BACT</name>